<dbReference type="PROSITE" id="PS01234">
    <property type="entry name" value="GATB"/>
    <property type="match status" value="1"/>
</dbReference>
<evidence type="ECO:0000256" key="6">
    <source>
        <dbReference type="ARBA" id="ARBA00047380"/>
    </source>
</evidence>
<dbReference type="InterPro" id="IPR017959">
    <property type="entry name" value="Asn/Gln-tRNA_amidoTrfase_suB/E"/>
</dbReference>
<reference evidence="10" key="1">
    <citation type="journal article" date="2017" name="Nature">
        <title>The genome of Chenopodium quinoa.</title>
        <authorList>
            <person name="Jarvis D.E."/>
            <person name="Ho Y.S."/>
            <person name="Lightfoot D.J."/>
            <person name="Schmoeckel S.M."/>
            <person name="Li B."/>
            <person name="Borm T.J.A."/>
            <person name="Ohyanagi H."/>
            <person name="Mineta K."/>
            <person name="Michell C.T."/>
            <person name="Saber N."/>
            <person name="Kharbatia N.M."/>
            <person name="Rupper R.R."/>
            <person name="Sharp A.R."/>
            <person name="Dally N."/>
            <person name="Boughton B.A."/>
            <person name="Woo Y.H."/>
            <person name="Gao G."/>
            <person name="Schijlen E.G.W.M."/>
            <person name="Guo X."/>
            <person name="Momin A.A."/>
            <person name="Negrao S."/>
            <person name="Al-Babili S."/>
            <person name="Gehring C."/>
            <person name="Roessner U."/>
            <person name="Jung C."/>
            <person name="Murphy K."/>
            <person name="Arold S.T."/>
            <person name="Gojobori T."/>
            <person name="van der Linden C.G."/>
            <person name="van Loo E.N."/>
            <person name="Jellen E.N."/>
            <person name="Maughan P.J."/>
            <person name="Tester M."/>
        </authorList>
    </citation>
    <scope>NUCLEOTIDE SEQUENCE [LARGE SCALE GENOMIC DNA]</scope>
    <source>
        <strain evidence="10">cv. PI 614886</strain>
    </source>
</reference>
<keyword evidence="2 8" id="KW-0436">Ligase</keyword>
<dbReference type="Gene3D" id="1.10.10.410">
    <property type="match status" value="1"/>
</dbReference>
<dbReference type="Pfam" id="PF02934">
    <property type="entry name" value="GatB_N"/>
    <property type="match status" value="1"/>
</dbReference>
<keyword evidence="8" id="KW-0150">Chloroplast</keyword>
<dbReference type="OMA" id="FELMFKE"/>
<dbReference type="SUPFAM" id="SSF55931">
    <property type="entry name" value="Glutamine synthetase/guanido kinase"/>
    <property type="match status" value="1"/>
</dbReference>
<dbReference type="InterPro" id="IPR006075">
    <property type="entry name" value="Asn/Gln-tRNA_Trfase_suB/E_cat"/>
</dbReference>
<comment type="similarity">
    <text evidence="1 8">Belongs to the GatB/GatE family. GatB subfamily.</text>
</comment>
<dbReference type="GO" id="GO:0032543">
    <property type="term" value="P:mitochondrial translation"/>
    <property type="evidence" value="ECO:0007669"/>
    <property type="project" value="UniProtKB-UniRule"/>
</dbReference>
<dbReference type="SMART" id="SM00845">
    <property type="entry name" value="GatB_Yqey"/>
    <property type="match status" value="1"/>
</dbReference>
<dbReference type="GO" id="GO:0050567">
    <property type="term" value="F:glutaminyl-tRNA synthase (glutamine-hydrolyzing) activity"/>
    <property type="evidence" value="ECO:0007669"/>
    <property type="project" value="UniProtKB-UniRule"/>
</dbReference>
<dbReference type="SMR" id="A0A803ML11"/>
<evidence type="ECO:0000259" key="9">
    <source>
        <dbReference type="SMART" id="SM00845"/>
    </source>
</evidence>
<dbReference type="AlphaFoldDB" id="A0A803ML11"/>
<keyword evidence="4 8" id="KW-0067">ATP-binding</keyword>
<gene>
    <name evidence="8" type="primary">GATB</name>
    <name evidence="10" type="synonym">LOC110727049</name>
</gene>
<keyword evidence="8" id="KW-0934">Plastid</keyword>
<evidence type="ECO:0000256" key="1">
    <source>
        <dbReference type="ARBA" id="ARBA00005306"/>
    </source>
</evidence>
<dbReference type="EC" id="6.3.5.-" evidence="8"/>
<comment type="catalytic activity">
    <reaction evidence="6">
        <text>L-aspartyl-tRNA(Asn) + L-glutamine + ATP + H2O = L-asparaginyl-tRNA(Asn) + L-glutamate + ADP + phosphate + 2 H(+)</text>
        <dbReference type="Rhea" id="RHEA:14513"/>
        <dbReference type="Rhea" id="RHEA-COMP:9674"/>
        <dbReference type="Rhea" id="RHEA-COMP:9677"/>
        <dbReference type="ChEBI" id="CHEBI:15377"/>
        <dbReference type="ChEBI" id="CHEBI:15378"/>
        <dbReference type="ChEBI" id="CHEBI:29985"/>
        <dbReference type="ChEBI" id="CHEBI:30616"/>
        <dbReference type="ChEBI" id="CHEBI:43474"/>
        <dbReference type="ChEBI" id="CHEBI:58359"/>
        <dbReference type="ChEBI" id="CHEBI:78515"/>
        <dbReference type="ChEBI" id="CHEBI:78516"/>
        <dbReference type="ChEBI" id="CHEBI:456216"/>
    </reaction>
</comment>
<dbReference type="PANTHER" id="PTHR11659">
    <property type="entry name" value="GLUTAMYL-TRNA GLN AMIDOTRANSFERASE SUBUNIT B MITOCHONDRIAL AND PROKARYOTIC PET112-RELATED"/>
    <property type="match status" value="1"/>
</dbReference>
<dbReference type="NCBIfam" id="NF004014">
    <property type="entry name" value="PRK05477.1-4"/>
    <property type="match status" value="1"/>
</dbReference>
<dbReference type="InterPro" id="IPR014746">
    <property type="entry name" value="Gln_synth/guanido_kin_cat_dom"/>
</dbReference>
<dbReference type="GO" id="GO:0005739">
    <property type="term" value="C:mitochondrion"/>
    <property type="evidence" value="ECO:0007669"/>
    <property type="project" value="UniProtKB-SubCell"/>
</dbReference>
<dbReference type="SUPFAM" id="SSF89095">
    <property type="entry name" value="GatB/YqeY motif"/>
    <property type="match status" value="1"/>
</dbReference>
<comment type="catalytic activity">
    <reaction evidence="7 8">
        <text>L-glutamyl-tRNA(Gln) + L-glutamine + ATP + H2O = L-glutaminyl-tRNA(Gln) + L-glutamate + ADP + phosphate + H(+)</text>
        <dbReference type="Rhea" id="RHEA:17521"/>
        <dbReference type="Rhea" id="RHEA-COMP:9681"/>
        <dbReference type="Rhea" id="RHEA-COMP:9684"/>
        <dbReference type="ChEBI" id="CHEBI:15377"/>
        <dbReference type="ChEBI" id="CHEBI:15378"/>
        <dbReference type="ChEBI" id="CHEBI:29985"/>
        <dbReference type="ChEBI" id="CHEBI:30616"/>
        <dbReference type="ChEBI" id="CHEBI:43474"/>
        <dbReference type="ChEBI" id="CHEBI:58359"/>
        <dbReference type="ChEBI" id="CHEBI:78520"/>
        <dbReference type="ChEBI" id="CHEBI:78521"/>
        <dbReference type="ChEBI" id="CHEBI:456216"/>
    </reaction>
</comment>
<dbReference type="Pfam" id="PF02637">
    <property type="entry name" value="GatB_Yqey"/>
    <property type="match status" value="1"/>
</dbReference>
<dbReference type="EnsemblPlants" id="AUR62031623-RA">
    <property type="protein sequence ID" value="AUR62031623-RA:cds"/>
    <property type="gene ID" value="AUR62031623"/>
</dbReference>
<dbReference type="InterPro" id="IPR004413">
    <property type="entry name" value="GatB"/>
</dbReference>
<keyword evidence="5 8" id="KW-0648">Protein biosynthesis</keyword>
<feature type="domain" description="Asn/Gln amidotransferase" evidence="9">
    <location>
        <begin position="398"/>
        <end position="545"/>
    </location>
</feature>
<keyword evidence="8" id="KW-0496">Mitochondrion</keyword>
<dbReference type="GO" id="GO:0070681">
    <property type="term" value="P:glutaminyl-tRNAGln biosynthesis via transamidation"/>
    <property type="evidence" value="ECO:0007669"/>
    <property type="project" value="UniProtKB-UniRule"/>
</dbReference>
<evidence type="ECO:0000256" key="5">
    <source>
        <dbReference type="ARBA" id="ARBA00022917"/>
    </source>
</evidence>
<evidence type="ECO:0000256" key="4">
    <source>
        <dbReference type="ARBA" id="ARBA00022840"/>
    </source>
</evidence>
<evidence type="ECO:0000256" key="3">
    <source>
        <dbReference type="ARBA" id="ARBA00022741"/>
    </source>
</evidence>
<evidence type="ECO:0000256" key="2">
    <source>
        <dbReference type="ARBA" id="ARBA00022598"/>
    </source>
</evidence>
<dbReference type="InterPro" id="IPR003789">
    <property type="entry name" value="Asn/Gln_tRNA_amidoTrase-B-like"/>
</dbReference>
<organism evidence="10 11">
    <name type="scientific">Chenopodium quinoa</name>
    <name type="common">Quinoa</name>
    <dbReference type="NCBI Taxonomy" id="63459"/>
    <lineage>
        <taxon>Eukaryota</taxon>
        <taxon>Viridiplantae</taxon>
        <taxon>Streptophyta</taxon>
        <taxon>Embryophyta</taxon>
        <taxon>Tracheophyta</taxon>
        <taxon>Spermatophyta</taxon>
        <taxon>Magnoliopsida</taxon>
        <taxon>eudicotyledons</taxon>
        <taxon>Gunneridae</taxon>
        <taxon>Pentapetalae</taxon>
        <taxon>Caryophyllales</taxon>
        <taxon>Chenopodiaceae</taxon>
        <taxon>Chenopodioideae</taxon>
        <taxon>Atripliceae</taxon>
        <taxon>Chenopodium</taxon>
    </lineage>
</organism>
<evidence type="ECO:0000256" key="8">
    <source>
        <dbReference type="HAMAP-Rule" id="MF_03147"/>
    </source>
</evidence>
<dbReference type="PANTHER" id="PTHR11659:SF0">
    <property type="entry name" value="GLUTAMYL-TRNA(GLN) AMIDOTRANSFERASE SUBUNIT B, MITOCHONDRIAL"/>
    <property type="match status" value="1"/>
</dbReference>
<protein>
    <recommendedName>
        <fullName evidence="8">Glutamyl-tRNA(Gln) amidotransferase subunit B, chloroplastic/mitochondrial</fullName>
        <shortName evidence="8">Glu-AdT subunit B</shortName>
        <ecNumber evidence="8">6.3.5.-</ecNumber>
    </recommendedName>
</protein>
<evidence type="ECO:0000313" key="10">
    <source>
        <dbReference type="EnsemblPlants" id="AUR62031623-RA:cds"/>
    </source>
</evidence>
<name>A0A803ML11_CHEQI</name>
<evidence type="ECO:0000313" key="11">
    <source>
        <dbReference type="Proteomes" id="UP000596660"/>
    </source>
</evidence>
<dbReference type="GO" id="GO:0030956">
    <property type="term" value="C:glutamyl-tRNA(Gln) amidotransferase complex"/>
    <property type="evidence" value="ECO:0007669"/>
    <property type="project" value="UniProtKB-UniRule"/>
</dbReference>
<comment type="function">
    <text evidence="8">Allows the formation of correctly charged Gln-tRNA(Gln) through the transamidation of misacylated Glu-tRNA(Gln) in chloroplasts and mitochondria. The reaction takes place in the presence of glutamine and ATP through an activated gamma-phospho-Glu-tRNA(Gln).</text>
</comment>
<dbReference type="GO" id="GO:0009507">
    <property type="term" value="C:chloroplast"/>
    <property type="evidence" value="ECO:0007669"/>
    <property type="project" value="UniProtKB-SubCell"/>
</dbReference>
<reference evidence="10" key="2">
    <citation type="submission" date="2021-03" db="UniProtKB">
        <authorList>
            <consortium name="EnsemblPlants"/>
        </authorList>
    </citation>
    <scope>IDENTIFICATION</scope>
</reference>
<dbReference type="InterPro" id="IPR018027">
    <property type="entry name" value="Asn/Gln_amidotransferase"/>
</dbReference>
<comment type="subunit">
    <text evidence="8">Subunit of the heterotrimeric GatCAB amidotransferase (AdT) complex, composed of A, B and C subunits.</text>
</comment>
<proteinExistence type="inferred from homology"/>
<accession>A0A803ML11</accession>
<dbReference type="HAMAP" id="MF_00121">
    <property type="entry name" value="GatB"/>
    <property type="match status" value="1"/>
</dbReference>
<dbReference type="FunFam" id="1.10.10.410:FF:000001">
    <property type="entry name" value="Aspartyl/glutamyl-tRNA(Asn/Gln) amidotransferase subunit B"/>
    <property type="match status" value="1"/>
</dbReference>
<evidence type="ECO:0000256" key="7">
    <source>
        <dbReference type="ARBA" id="ARBA00047913"/>
    </source>
</evidence>
<keyword evidence="3 8" id="KW-0547">Nucleotide-binding</keyword>
<dbReference type="NCBIfam" id="TIGR00133">
    <property type="entry name" value="gatB"/>
    <property type="match status" value="1"/>
</dbReference>
<dbReference type="Gramene" id="AUR62031623-RA">
    <property type="protein sequence ID" value="AUR62031623-RA:cds"/>
    <property type="gene ID" value="AUR62031623"/>
</dbReference>
<keyword evidence="11" id="KW-1185">Reference proteome</keyword>
<dbReference type="NCBIfam" id="NF004012">
    <property type="entry name" value="PRK05477.1-2"/>
    <property type="match status" value="1"/>
</dbReference>
<dbReference type="Proteomes" id="UP000596660">
    <property type="component" value="Unplaced"/>
</dbReference>
<sequence>MTSVLFRGLQIRPLCIYPFSLLTKKAGVLYCTSNNLHTQSVTTQDKPKSQSKVVARNHNKTLDKLLTDYEAIIGIETHVQLSTVTKAFCGCDYNYGSEPNTNICPVCMGLPGALPVLNSKVIECAVKLGLALNCKLSLNSKFDRKQYFYPDLPKGYQISQFDIPIATSGYIDLDLPLEYGGGHRKFGITRVHMEEDAGKLLHTDGGSHSQVDLNRAGVPLLEIVSEPDMRSGIEAAEYGAELQRLVRYLGVSNGNMQEGSLRCDVNISVRPRGQAEFGTKVEIKNLNSFSAISRAIDYEITRQVQLHNQGLGDQIVQETRLWEDGAQKTVTMRKKEGLADYRYFPEPDLPEVTLTKEYIEDIRGSLPEIPELKRRRYEQMGLSMQDVLFLANDVHVAEFFDATLSKGADMKLAANWIMGDVAAYMKNEKVSINEIKLTPDELAELIDSIKTGTISGKIGKEILFELIAKGGTVKGLIKEKNLVQITNPAEIEQMIDKVLSENPKQVEQYRGGKTKLQGFFAGQVMKESKGKANPGVLNKILLEKLNAKS</sequence>
<dbReference type="GO" id="GO:0005524">
    <property type="term" value="F:ATP binding"/>
    <property type="evidence" value="ECO:0007669"/>
    <property type="project" value="UniProtKB-KW"/>
</dbReference>
<dbReference type="InterPro" id="IPR023168">
    <property type="entry name" value="GatB_Yqey_C_2"/>
</dbReference>
<dbReference type="OrthoDB" id="1722066at2759"/>
<comment type="subcellular location">
    <subcellularLocation>
        <location evidence="8">Mitochondrion</location>
    </subcellularLocation>
    <subcellularLocation>
        <location evidence="8">Plastid</location>
        <location evidence="8">Chloroplast</location>
    </subcellularLocation>
</comment>
<dbReference type="InterPro" id="IPR017958">
    <property type="entry name" value="Gln-tRNA_amidoTrfase_suB_CS"/>
</dbReference>